<dbReference type="PROSITE" id="PS50262">
    <property type="entry name" value="G_PROTEIN_RECEP_F1_2"/>
    <property type="match status" value="1"/>
</dbReference>
<feature type="transmembrane region" description="Helical" evidence="11">
    <location>
        <begin position="99"/>
        <end position="121"/>
    </location>
</feature>
<dbReference type="Gene3D" id="1.20.1070.10">
    <property type="entry name" value="Rhodopsin 7-helix transmembrane proteins"/>
    <property type="match status" value="1"/>
</dbReference>
<proteinExistence type="inferred from homology"/>
<dbReference type="InterPro" id="IPR000276">
    <property type="entry name" value="GPCR_Rhodpsn"/>
</dbReference>
<organism evidence="13 14">
    <name type="scientific">Xenopus laevis</name>
    <name type="common">African clawed frog</name>
    <dbReference type="NCBI Taxonomy" id="8355"/>
    <lineage>
        <taxon>Eukaryota</taxon>
        <taxon>Metazoa</taxon>
        <taxon>Chordata</taxon>
        <taxon>Craniata</taxon>
        <taxon>Vertebrata</taxon>
        <taxon>Euteleostomi</taxon>
        <taxon>Amphibia</taxon>
        <taxon>Batrachia</taxon>
        <taxon>Anura</taxon>
        <taxon>Pipoidea</taxon>
        <taxon>Pipidae</taxon>
        <taxon>Xenopodinae</taxon>
        <taxon>Xenopus</taxon>
        <taxon>Xenopus</taxon>
    </lineage>
</organism>
<keyword evidence="11" id="KW-0716">Sensory transduction</keyword>
<keyword evidence="3 10" id="KW-0812">Transmembrane</keyword>
<keyword evidence="9 10" id="KW-0807">Transducer</keyword>
<evidence type="ECO:0000256" key="7">
    <source>
        <dbReference type="ARBA" id="ARBA00023136"/>
    </source>
</evidence>
<dbReference type="PRINTS" id="PR00245">
    <property type="entry name" value="OLFACTORYR"/>
</dbReference>
<dbReference type="InterPro" id="IPR017452">
    <property type="entry name" value="GPCR_Rhodpsn_7TM"/>
</dbReference>
<feature type="transmembrane region" description="Helical" evidence="11">
    <location>
        <begin position="205"/>
        <end position="226"/>
    </location>
</feature>
<keyword evidence="5 11" id="KW-1133">Transmembrane helix</keyword>
<evidence type="ECO:0000256" key="9">
    <source>
        <dbReference type="ARBA" id="ARBA00023224"/>
    </source>
</evidence>
<evidence type="ECO:0000256" key="3">
    <source>
        <dbReference type="ARBA" id="ARBA00022692"/>
    </source>
</evidence>
<dbReference type="PANTHER" id="PTHR26452">
    <property type="entry name" value="OLFACTORY RECEPTOR"/>
    <property type="match status" value="1"/>
</dbReference>
<dbReference type="FunFam" id="1.20.1070.10:FF:000008">
    <property type="entry name" value="Olfactory receptor"/>
    <property type="match status" value="1"/>
</dbReference>
<evidence type="ECO:0000256" key="10">
    <source>
        <dbReference type="RuleBase" id="RU000688"/>
    </source>
</evidence>
<keyword evidence="2 11" id="KW-1003">Cell membrane</keyword>
<protein>
    <recommendedName>
        <fullName evidence="11">Olfactory receptor</fullName>
    </recommendedName>
</protein>
<feature type="transmembrane region" description="Helical" evidence="11">
    <location>
        <begin position="61"/>
        <end position="79"/>
    </location>
</feature>
<evidence type="ECO:0000259" key="12">
    <source>
        <dbReference type="PROSITE" id="PS50262"/>
    </source>
</evidence>
<dbReference type="EMBL" id="CM004471">
    <property type="protein sequence ID" value="OCT86467.1"/>
    <property type="molecule type" value="Genomic_DNA"/>
</dbReference>
<dbReference type="Pfam" id="PF13853">
    <property type="entry name" value="7tm_4"/>
    <property type="match status" value="1"/>
</dbReference>
<dbReference type="PRINTS" id="PR00237">
    <property type="entry name" value="GPCRRHODOPSN"/>
</dbReference>
<dbReference type="GO" id="GO:0004984">
    <property type="term" value="F:olfactory receptor activity"/>
    <property type="evidence" value="ECO:0007669"/>
    <property type="project" value="InterPro"/>
</dbReference>
<dbReference type="PROSITE" id="PS00237">
    <property type="entry name" value="G_PROTEIN_RECEP_F1_1"/>
    <property type="match status" value="1"/>
</dbReference>
<dbReference type="SUPFAM" id="SSF81321">
    <property type="entry name" value="Family A G protein-coupled receptor-like"/>
    <property type="match status" value="1"/>
</dbReference>
<dbReference type="Proteomes" id="UP000694892">
    <property type="component" value="Chromosome 3S"/>
</dbReference>
<dbReference type="InterPro" id="IPR050516">
    <property type="entry name" value="Olfactory_GPCR"/>
</dbReference>
<evidence type="ECO:0000256" key="1">
    <source>
        <dbReference type="ARBA" id="ARBA00004651"/>
    </source>
</evidence>
<dbReference type="CDD" id="cd13954">
    <property type="entry name" value="7tmA_OR"/>
    <property type="match status" value="1"/>
</dbReference>
<feature type="domain" description="G-protein coupled receptors family 1 profile" evidence="12">
    <location>
        <begin position="42"/>
        <end position="290"/>
    </location>
</feature>
<accession>A0A974D786</accession>
<evidence type="ECO:0000256" key="11">
    <source>
        <dbReference type="RuleBase" id="RU363047"/>
    </source>
</evidence>
<evidence type="ECO:0000256" key="5">
    <source>
        <dbReference type="ARBA" id="ARBA00022989"/>
    </source>
</evidence>
<reference evidence="14" key="1">
    <citation type="journal article" date="2016" name="Nature">
        <title>Genome evolution in the allotetraploid frog Xenopus laevis.</title>
        <authorList>
            <person name="Session A.M."/>
            <person name="Uno Y."/>
            <person name="Kwon T."/>
            <person name="Chapman J.A."/>
            <person name="Toyoda A."/>
            <person name="Takahashi S."/>
            <person name="Fukui A."/>
            <person name="Hikosaka A."/>
            <person name="Suzuki A."/>
            <person name="Kondo M."/>
            <person name="van Heeringen S.J."/>
            <person name="Quigley I."/>
            <person name="Heinz S."/>
            <person name="Ogino H."/>
            <person name="Ochi H."/>
            <person name="Hellsten U."/>
            <person name="Lyons J.B."/>
            <person name="Simakov O."/>
            <person name="Putnam N."/>
            <person name="Stites J."/>
            <person name="Kuroki Y."/>
            <person name="Tanaka T."/>
            <person name="Michiue T."/>
            <person name="Watanabe M."/>
            <person name="Bogdanovic O."/>
            <person name="Lister R."/>
            <person name="Georgiou G."/>
            <person name="Paranjpe S.S."/>
            <person name="van Kruijsbergen I."/>
            <person name="Shu S."/>
            <person name="Carlson J."/>
            <person name="Kinoshita T."/>
            <person name="Ohta Y."/>
            <person name="Mawaribuchi S."/>
            <person name="Jenkins J."/>
            <person name="Grimwood J."/>
            <person name="Schmutz J."/>
            <person name="Mitros T."/>
            <person name="Mozaffari S.V."/>
            <person name="Suzuki Y."/>
            <person name="Haramoto Y."/>
            <person name="Yamamoto T.S."/>
            <person name="Takagi C."/>
            <person name="Heald R."/>
            <person name="Miller K."/>
            <person name="Haudenschild C."/>
            <person name="Kitzman J."/>
            <person name="Nakayama T."/>
            <person name="Izutsu Y."/>
            <person name="Robert J."/>
            <person name="Fortriede J."/>
            <person name="Burns K."/>
            <person name="Lotay V."/>
            <person name="Karimi K."/>
            <person name="Yasuoka Y."/>
            <person name="Dichmann D.S."/>
            <person name="Flajnik M.F."/>
            <person name="Houston D.W."/>
            <person name="Shendure J."/>
            <person name="DuPasquier L."/>
            <person name="Vize P.D."/>
            <person name="Zorn A.M."/>
            <person name="Ito M."/>
            <person name="Marcotte E.M."/>
            <person name="Wallingford J.B."/>
            <person name="Ito Y."/>
            <person name="Asashima M."/>
            <person name="Ueno N."/>
            <person name="Matsuda Y."/>
            <person name="Veenstra G.J."/>
            <person name="Fujiyama A."/>
            <person name="Harland R.M."/>
            <person name="Taira M."/>
            <person name="Rokhsar D.S."/>
        </authorList>
    </citation>
    <scope>NUCLEOTIDE SEQUENCE [LARGE SCALE GENOMIC DNA]</scope>
    <source>
        <strain evidence="14">J</strain>
    </source>
</reference>
<comment type="similarity">
    <text evidence="10">Belongs to the G-protein coupled receptor 1 family.</text>
</comment>
<evidence type="ECO:0000256" key="6">
    <source>
        <dbReference type="ARBA" id="ARBA00023040"/>
    </source>
</evidence>
<gene>
    <name evidence="13" type="ORF">XELAEV_18020150mg</name>
</gene>
<evidence type="ECO:0000313" key="13">
    <source>
        <dbReference type="EMBL" id="OCT86467.1"/>
    </source>
</evidence>
<dbReference type="InterPro" id="IPR000725">
    <property type="entry name" value="Olfact_rcpt"/>
</dbReference>
<name>A0A974D786_XENLA</name>
<evidence type="ECO:0000256" key="2">
    <source>
        <dbReference type="ARBA" id="ARBA00022475"/>
    </source>
</evidence>
<evidence type="ECO:0000256" key="8">
    <source>
        <dbReference type="ARBA" id="ARBA00023170"/>
    </source>
</evidence>
<keyword evidence="4 11" id="KW-0552">Olfaction</keyword>
<sequence length="323" mass="36565">MSQDGNITLQKEFYFLAFSRLEEVNFWVFVVVVIMYLIIVLGNTMIATLICLVYQLHTPMYFFLCNLAIQDILYASTTMPKLMAITATGNMDISFHGCITQIFVFDFCIITEFFLLVTMAFDRYVAICIPLHYSLIMKRSVCATMASTCWMIGGLNSLLFTLLISKLSFCGSKEIDHFFCDPKSLLKLSCSDTTVIMSTVFAEGVFFGFLPCLIVMSYAAIISTIFKIQTFEGRRKAFSRCSSHLTIVIIFFGTTIGLYLKPEPENSVECDKFMSLLYVALVPILNPLVYTLRNKQVLMSVTQIIKKKTATVKPKSRKTTNLS</sequence>
<feature type="transmembrane region" description="Helical" evidence="11">
    <location>
        <begin position="26"/>
        <end position="54"/>
    </location>
</feature>
<comment type="subcellular location">
    <subcellularLocation>
        <location evidence="1 11">Cell membrane</location>
        <topology evidence="1 11">Multi-pass membrane protein</topology>
    </subcellularLocation>
</comment>
<keyword evidence="8 10" id="KW-0675">Receptor</keyword>
<feature type="transmembrane region" description="Helical" evidence="11">
    <location>
        <begin position="238"/>
        <end position="260"/>
    </location>
</feature>
<evidence type="ECO:0000256" key="4">
    <source>
        <dbReference type="ARBA" id="ARBA00022725"/>
    </source>
</evidence>
<dbReference type="AlphaFoldDB" id="A0A974D786"/>
<feature type="transmembrane region" description="Helical" evidence="11">
    <location>
        <begin position="272"/>
        <end position="292"/>
    </location>
</feature>
<dbReference type="GO" id="GO:0004930">
    <property type="term" value="F:G protein-coupled receptor activity"/>
    <property type="evidence" value="ECO:0007669"/>
    <property type="project" value="UniProtKB-KW"/>
</dbReference>
<keyword evidence="7 11" id="KW-0472">Membrane</keyword>
<dbReference type="GO" id="GO:0005886">
    <property type="term" value="C:plasma membrane"/>
    <property type="evidence" value="ECO:0007669"/>
    <property type="project" value="UniProtKB-SubCell"/>
</dbReference>
<keyword evidence="6 10" id="KW-0297">G-protein coupled receptor</keyword>
<evidence type="ECO:0000313" key="14">
    <source>
        <dbReference type="Proteomes" id="UP000694892"/>
    </source>
</evidence>
<feature type="transmembrane region" description="Helical" evidence="11">
    <location>
        <begin position="141"/>
        <end position="164"/>
    </location>
</feature>